<name>A0A0V0YQP0_TRIBR</name>
<dbReference type="EMBL" id="JYDI01007559">
    <property type="protein sequence ID" value="KRY02428.1"/>
    <property type="molecule type" value="Genomic_DNA"/>
</dbReference>
<protein>
    <submittedName>
        <fullName evidence="1">Uncharacterized protein</fullName>
    </submittedName>
</protein>
<evidence type="ECO:0000313" key="2">
    <source>
        <dbReference type="Proteomes" id="UP000054653"/>
    </source>
</evidence>
<evidence type="ECO:0000313" key="1">
    <source>
        <dbReference type="EMBL" id="KRY02428.1"/>
    </source>
</evidence>
<comment type="caution">
    <text evidence="1">The sequence shown here is derived from an EMBL/GenBank/DDBJ whole genome shotgun (WGS) entry which is preliminary data.</text>
</comment>
<proteinExistence type="predicted"/>
<keyword evidence="2" id="KW-1185">Reference proteome</keyword>
<gene>
    <name evidence="1" type="ORF">T03_2988</name>
</gene>
<dbReference type="AlphaFoldDB" id="A0A0V0YQP0"/>
<sequence length="31" mass="3706">MNDWDKNSESQTDNVPEFHSTFTLIERLFTC</sequence>
<accession>A0A0V0YQP0</accession>
<organism evidence="1 2">
    <name type="scientific">Trichinella britovi</name>
    <name type="common">Parasitic roundworm</name>
    <dbReference type="NCBI Taxonomy" id="45882"/>
    <lineage>
        <taxon>Eukaryota</taxon>
        <taxon>Metazoa</taxon>
        <taxon>Ecdysozoa</taxon>
        <taxon>Nematoda</taxon>
        <taxon>Enoplea</taxon>
        <taxon>Dorylaimia</taxon>
        <taxon>Trichinellida</taxon>
        <taxon>Trichinellidae</taxon>
        <taxon>Trichinella</taxon>
    </lineage>
</organism>
<dbReference type="Proteomes" id="UP000054653">
    <property type="component" value="Unassembled WGS sequence"/>
</dbReference>
<reference evidence="1 2" key="1">
    <citation type="submission" date="2015-01" db="EMBL/GenBank/DDBJ databases">
        <title>Evolution of Trichinella species and genotypes.</title>
        <authorList>
            <person name="Korhonen P.K."/>
            <person name="Edoardo P."/>
            <person name="Giuseppe L.R."/>
            <person name="Gasser R.B."/>
        </authorList>
    </citation>
    <scope>NUCLEOTIDE SEQUENCE [LARGE SCALE GENOMIC DNA]</scope>
    <source>
        <strain evidence="1">ISS120</strain>
    </source>
</reference>
<feature type="non-terminal residue" evidence="1">
    <location>
        <position position="31"/>
    </location>
</feature>